<keyword evidence="4 7" id="KW-0812">Transmembrane</keyword>
<feature type="transmembrane region" description="Helical" evidence="7">
    <location>
        <begin position="104"/>
        <end position="127"/>
    </location>
</feature>
<sequence length="325" mass="35548">MAAIASFLGRRLIKSVFILFAIVVINFLLVRAAPGDPAMVMAGEAGAADQQYVEQLREQFGLDRPLYEQLGIYLADVATGDLGFSYRQQRPVWDLIADRLPPTLILTGCAFVLALAAGILLGTLAAMNVGRWSDSAITVLALLSYATPIYWVGLMLILLFSVQLGWLPAFGYETVGAGYEGWDRAADIGTHLILPVVTLGLFYMAVYARLTRASILEVRDMDFVKTARAKGLTETRIVFRHVLRNAILPVITFAGIQAGQLIGGSILVETVFAWPGIGRLAFDAVLQRDYQVLLGIFFVTSVMVIVFNIITDLVYSLVDPRIEVA</sequence>
<dbReference type="InterPro" id="IPR035906">
    <property type="entry name" value="MetI-like_sf"/>
</dbReference>
<reference evidence="9" key="1">
    <citation type="submission" date="2021-02" db="EMBL/GenBank/DDBJ databases">
        <title>Skermanella TT6 skin isolate.</title>
        <authorList>
            <person name="Lee K."/>
            <person name="Ganzorig M."/>
        </authorList>
    </citation>
    <scope>NUCLEOTIDE SEQUENCE</scope>
    <source>
        <strain evidence="9">TT6</strain>
    </source>
</reference>
<gene>
    <name evidence="9" type="ORF">IGS68_15915</name>
</gene>
<evidence type="ECO:0000259" key="8">
    <source>
        <dbReference type="PROSITE" id="PS50928"/>
    </source>
</evidence>
<feature type="transmembrane region" description="Helical" evidence="7">
    <location>
        <begin position="292"/>
        <end position="318"/>
    </location>
</feature>
<accession>A0ABX7B4Y3</accession>
<feature type="transmembrane region" description="Helical" evidence="7">
    <location>
        <begin position="12"/>
        <end position="33"/>
    </location>
</feature>
<evidence type="ECO:0000256" key="7">
    <source>
        <dbReference type="RuleBase" id="RU363032"/>
    </source>
</evidence>
<proteinExistence type="inferred from homology"/>
<dbReference type="PANTHER" id="PTHR43163:SF9">
    <property type="entry name" value="ABC TRANSPORTER PERMEASE PROTEIN"/>
    <property type="match status" value="1"/>
</dbReference>
<keyword evidence="10" id="KW-1185">Reference proteome</keyword>
<protein>
    <submittedName>
        <fullName evidence="9">ABC transporter permease</fullName>
    </submittedName>
</protein>
<dbReference type="Proteomes" id="UP000595197">
    <property type="component" value="Chromosome"/>
</dbReference>
<comment type="similarity">
    <text evidence="7">Belongs to the binding-protein-dependent transport system permease family.</text>
</comment>
<feature type="transmembrane region" description="Helical" evidence="7">
    <location>
        <begin position="139"/>
        <end position="162"/>
    </location>
</feature>
<keyword evidence="3" id="KW-1003">Cell membrane</keyword>
<keyword evidence="5 7" id="KW-1133">Transmembrane helix</keyword>
<dbReference type="Pfam" id="PF19300">
    <property type="entry name" value="BPD_transp_1_N"/>
    <property type="match status" value="1"/>
</dbReference>
<feature type="domain" description="ABC transmembrane type-1" evidence="8">
    <location>
        <begin position="100"/>
        <end position="315"/>
    </location>
</feature>
<evidence type="ECO:0000256" key="4">
    <source>
        <dbReference type="ARBA" id="ARBA00022692"/>
    </source>
</evidence>
<evidence type="ECO:0000256" key="5">
    <source>
        <dbReference type="ARBA" id="ARBA00022989"/>
    </source>
</evidence>
<dbReference type="SUPFAM" id="SSF161098">
    <property type="entry name" value="MetI-like"/>
    <property type="match status" value="1"/>
</dbReference>
<feature type="transmembrane region" description="Helical" evidence="7">
    <location>
        <begin position="192"/>
        <end position="210"/>
    </location>
</feature>
<comment type="subcellular location">
    <subcellularLocation>
        <location evidence="1 7">Cell membrane</location>
        <topology evidence="1 7">Multi-pass membrane protein</topology>
    </subcellularLocation>
</comment>
<dbReference type="PROSITE" id="PS50928">
    <property type="entry name" value="ABC_TM1"/>
    <property type="match status" value="1"/>
</dbReference>
<feature type="transmembrane region" description="Helical" evidence="7">
    <location>
        <begin position="246"/>
        <end position="272"/>
    </location>
</feature>
<evidence type="ECO:0000313" key="10">
    <source>
        <dbReference type="Proteomes" id="UP000595197"/>
    </source>
</evidence>
<evidence type="ECO:0000256" key="2">
    <source>
        <dbReference type="ARBA" id="ARBA00022448"/>
    </source>
</evidence>
<dbReference type="Gene3D" id="1.10.3720.10">
    <property type="entry name" value="MetI-like"/>
    <property type="match status" value="1"/>
</dbReference>
<evidence type="ECO:0000256" key="1">
    <source>
        <dbReference type="ARBA" id="ARBA00004651"/>
    </source>
</evidence>
<dbReference type="InterPro" id="IPR000515">
    <property type="entry name" value="MetI-like"/>
</dbReference>
<organism evidence="9 10">
    <name type="scientific">Skermanella cutis</name>
    <dbReference type="NCBI Taxonomy" id="2775420"/>
    <lineage>
        <taxon>Bacteria</taxon>
        <taxon>Pseudomonadati</taxon>
        <taxon>Pseudomonadota</taxon>
        <taxon>Alphaproteobacteria</taxon>
        <taxon>Rhodospirillales</taxon>
        <taxon>Azospirillaceae</taxon>
        <taxon>Skermanella</taxon>
    </lineage>
</organism>
<keyword evidence="2 7" id="KW-0813">Transport</keyword>
<evidence type="ECO:0000256" key="6">
    <source>
        <dbReference type="ARBA" id="ARBA00023136"/>
    </source>
</evidence>
<dbReference type="PANTHER" id="PTHR43163">
    <property type="entry name" value="DIPEPTIDE TRANSPORT SYSTEM PERMEASE PROTEIN DPPB-RELATED"/>
    <property type="match status" value="1"/>
</dbReference>
<dbReference type="CDD" id="cd06261">
    <property type="entry name" value="TM_PBP2"/>
    <property type="match status" value="1"/>
</dbReference>
<keyword evidence="6 7" id="KW-0472">Membrane</keyword>
<dbReference type="InterPro" id="IPR045621">
    <property type="entry name" value="BPD_transp_1_N"/>
</dbReference>
<dbReference type="RefSeq" id="WP_201070990.1">
    <property type="nucleotide sequence ID" value="NZ_CP067420.1"/>
</dbReference>
<evidence type="ECO:0000256" key="3">
    <source>
        <dbReference type="ARBA" id="ARBA00022475"/>
    </source>
</evidence>
<dbReference type="EMBL" id="CP067420">
    <property type="protein sequence ID" value="QQP87586.1"/>
    <property type="molecule type" value="Genomic_DNA"/>
</dbReference>
<dbReference type="Pfam" id="PF00528">
    <property type="entry name" value="BPD_transp_1"/>
    <property type="match status" value="1"/>
</dbReference>
<evidence type="ECO:0000313" key="9">
    <source>
        <dbReference type="EMBL" id="QQP87586.1"/>
    </source>
</evidence>
<name>A0ABX7B4Y3_9PROT</name>